<evidence type="ECO:0000259" key="6">
    <source>
        <dbReference type="PROSITE" id="PS51718"/>
    </source>
</evidence>
<dbReference type="InterPro" id="IPR045063">
    <property type="entry name" value="Dynamin_N"/>
</dbReference>
<dbReference type="SUPFAM" id="SSF52540">
    <property type="entry name" value="P-loop containing nucleoside triphosphate hydrolases"/>
    <property type="match status" value="1"/>
</dbReference>
<evidence type="ECO:0000313" key="7">
    <source>
        <dbReference type="EMBL" id="KAJ9130724.1"/>
    </source>
</evidence>
<dbReference type="GO" id="GO:0005874">
    <property type="term" value="C:microtubule"/>
    <property type="evidence" value="ECO:0007669"/>
    <property type="project" value="TreeGrafter"/>
</dbReference>
<organism evidence="7 8">
    <name type="scientific">Pleurostoma richardsiae</name>
    <dbReference type="NCBI Taxonomy" id="41990"/>
    <lineage>
        <taxon>Eukaryota</taxon>
        <taxon>Fungi</taxon>
        <taxon>Dikarya</taxon>
        <taxon>Ascomycota</taxon>
        <taxon>Pezizomycotina</taxon>
        <taxon>Sordariomycetes</taxon>
        <taxon>Sordariomycetidae</taxon>
        <taxon>Calosphaeriales</taxon>
        <taxon>Pleurostomataceae</taxon>
        <taxon>Pleurostoma</taxon>
    </lineage>
</organism>
<protein>
    <submittedName>
        <fullName evidence="7">Interferon-induced GTP-binding protein Mx3</fullName>
    </submittedName>
</protein>
<gene>
    <name evidence="7" type="ORF">NKR23_g12069</name>
</gene>
<proteinExistence type="predicted"/>
<dbReference type="PANTHER" id="PTHR11566">
    <property type="entry name" value="DYNAMIN"/>
    <property type="match status" value="1"/>
</dbReference>
<dbReference type="GO" id="GO:0016020">
    <property type="term" value="C:membrane"/>
    <property type="evidence" value="ECO:0007669"/>
    <property type="project" value="TreeGrafter"/>
</dbReference>
<evidence type="ECO:0000256" key="2">
    <source>
        <dbReference type="ARBA" id="ARBA00023134"/>
    </source>
</evidence>
<dbReference type="Proteomes" id="UP001174694">
    <property type="component" value="Unassembled WGS sequence"/>
</dbReference>
<dbReference type="InterPro" id="IPR020850">
    <property type="entry name" value="GED_dom"/>
</dbReference>
<dbReference type="GO" id="GO:0048312">
    <property type="term" value="P:intracellular distribution of mitochondria"/>
    <property type="evidence" value="ECO:0007669"/>
    <property type="project" value="TreeGrafter"/>
</dbReference>
<keyword evidence="3" id="KW-0175">Coiled coil</keyword>
<feature type="region of interest" description="Disordered" evidence="4">
    <location>
        <begin position="417"/>
        <end position="440"/>
    </location>
</feature>
<dbReference type="PROSITE" id="PS51718">
    <property type="entry name" value="G_DYNAMIN_2"/>
    <property type="match status" value="1"/>
</dbReference>
<dbReference type="CDD" id="cd08771">
    <property type="entry name" value="DLP_1"/>
    <property type="match status" value="1"/>
</dbReference>
<comment type="caution">
    <text evidence="7">The sequence shown here is derived from an EMBL/GenBank/DDBJ whole genome shotgun (WGS) entry which is preliminary data.</text>
</comment>
<dbReference type="GO" id="GO:0003924">
    <property type="term" value="F:GTPase activity"/>
    <property type="evidence" value="ECO:0007669"/>
    <property type="project" value="InterPro"/>
</dbReference>
<dbReference type="Pfam" id="PF00350">
    <property type="entry name" value="Dynamin_N"/>
    <property type="match status" value="1"/>
</dbReference>
<dbReference type="GO" id="GO:0006897">
    <property type="term" value="P:endocytosis"/>
    <property type="evidence" value="ECO:0007669"/>
    <property type="project" value="TreeGrafter"/>
</dbReference>
<dbReference type="InterPro" id="IPR027417">
    <property type="entry name" value="P-loop_NTPase"/>
</dbReference>
<evidence type="ECO:0000256" key="3">
    <source>
        <dbReference type="SAM" id="Coils"/>
    </source>
</evidence>
<feature type="coiled-coil region" evidence="3">
    <location>
        <begin position="693"/>
        <end position="727"/>
    </location>
</feature>
<keyword evidence="8" id="KW-1185">Reference proteome</keyword>
<dbReference type="InterPro" id="IPR001401">
    <property type="entry name" value="Dynamin_GTPase"/>
</dbReference>
<reference evidence="7" key="1">
    <citation type="submission" date="2022-07" db="EMBL/GenBank/DDBJ databases">
        <title>Fungi with potential for degradation of polypropylene.</title>
        <authorList>
            <person name="Gostincar C."/>
        </authorList>
    </citation>
    <scope>NUCLEOTIDE SEQUENCE</scope>
    <source>
        <strain evidence="7">EXF-13308</strain>
    </source>
</reference>
<name>A0AA38R8Z5_9PEZI</name>
<evidence type="ECO:0000256" key="1">
    <source>
        <dbReference type="ARBA" id="ARBA00022741"/>
    </source>
</evidence>
<dbReference type="GO" id="GO:0016559">
    <property type="term" value="P:peroxisome fission"/>
    <property type="evidence" value="ECO:0007669"/>
    <property type="project" value="TreeGrafter"/>
</dbReference>
<feature type="compositionally biased region" description="Basic and acidic residues" evidence="4">
    <location>
        <begin position="424"/>
        <end position="440"/>
    </location>
</feature>
<dbReference type="PRINTS" id="PR00195">
    <property type="entry name" value="DYNAMIN"/>
</dbReference>
<feature type="domain" description="Dynamin-type G" evidence="6">
    <location>
        <begin position="41"/>
        <end position="327"/>
    </location>
</feature>
<sequence length="795" mass="91027">METSAGDVSLDGNTLAQLNSPDSKALLDTIDQLRQLQIGEIISLPQIVVVGDQSSGKSSVLEALSRVRFPVDGDVCTRFATELVLRRASEPRVDVSIQFSDRTAGKRDSPQQPFRRTEFDTEALPDIINEAKEHMGIRIRGERRFSKDVLRVEISGPDVYPLTLVDLPGYFHSETADQSQEDLELVNELVEGYMKQDKSIILAVVAANNQLANQIVTKQAKKHDPARERTLGVITKPDLAGSGNNRRRYLDLAQGLETTHELRLGWFVLRNQSEEERTASFEERDRNEKRFFESGPWSAIRRTNRGIESLRRKLSTVLLDHIKANLPGLIRDIEHNLETRRQQLQQLGEPRSTSRELRSYLFDIAERFHNLTDDALEGRYNDQFFGTMDDEDKKLRALIRNLNRAFDAVLRMKGGTHEIEEEDHDQRKSHGHNKAEASRDEDGMVDEYLQRFVNLYSSFPNPAPITQSALNKRLELPASRNQGREFPGVPNSNLAFQLFREEAKPWKDIAQFYIDLVLSYAQSFVEKLFEYIIGSDRTTIAAVLRSCVNPFFDQKKRVLREKLHEILRPYVNGYTLPLETEFHGRLSRRTLNRLADRLAGVLGDDDGLDTILVKSGSRPRRKQALETLLNAESFMNSHLGTDDVVDMMVTYYDMSLRTFTENVINLAVEGCLVCDLPSILTTRKVDKMPDDILRELALESEEVQIERQILQEEVKMLEEALTRCNRHRPIQMTVPPSIVCVSPRPEKKQNPSIGDTVQRNKSGSSIGDQVHFHRLYFRRRHCVPYHRAFQSLFGF</sequence>
<feature type="domain" description="GED" evidence="5">
    <location>
        <begin position="641"/>
        <end position="732"/>
    </location>
</feature>
<dbReference type="PANTHER" id="PTHR11566:SF149">
    <property type="entry name" value="GTPASE, PUTATIVE (AFU_ORTHOLOGUE AFUA_6G11890)-RELATED"/>
    <property type="match status" value="1"/>
</dbReference>
<evidence type="ECO:0000259" key="5">
    <source>
        <dbReference type="PROSITE" id="PS51388"/>
    </source>
</evidence>
<keyword evidence="2" id="KW-0342">GTP-binding</keyword>
<dbReference type="GO" id="GO:0005739">
    <property type="term" value="C:mitochondrion"/>
    <property type="evidence" value="ECO:0007669"/>
    <property type="project" value="TreeGrafter"/>
</dbReference>
<feature type="region of interest" description="Disordered" evidence="4">
    <location>
        <begin position="743"/>
        <end position="764"/>
    </location>
</feature>
<dbReference type="InterPro" id="IPR000375">
    <property type="entry name" value="Dynamin_stalk"/>
</dbReference>
<dbReference type="GO" id="GO:0005525">
    <property type="term" value="F:GTP binding"/>
    <property type="evidence" value="ECO:0007669"/>
    <property type="project" value="InterPro"/>
</dbReference>
<dbReference type="FunFam" id="3.40.50.300:FF:001425">
    <property type="entry name" value="Dynamin GTPase, putative"/>
    <property type="match status" value="1"/>
</dbReference>
<dbReference type="InterPro" id="IPR030381">
    <property type="entry name" value="G_DYNAMIN_dom"/>
</dbReference>
<dbReference type="GO" id="GO:0000266">
    <property type="term" value="P:mitochondrial fission"/>
    <property type="evidence" value="ECO:0007669"/>
    <property type="project" value="TreeGrafter"/>
</dbReference>
<dbReference type="SMART" id="SM00053">
    <property type="entry name" value="DYNc"/>
    <property type="match status" value="1"/>
</dbReference>
<feature type="compositionally biased region" description="Polar residues" evidence="4">
    <location>
        <begin position="750"/>
        <end position="764"/>
    </location>
</feature>
<evidence type="ECO:0000313" key="8">
    <source>
        <dbReference type="Proteomes" id="UP001174694"/>
    </source>
</evidence>
<dbReference type="InterPro" id="IPR022812">
    <property type="entry name" value="Dynamin"/>
</dbReference>
<keyword evidence="1" id="KW-0547">Nucleotide-binding</keyword>
<dbReference type="Pfam" id="PF01031">
    <property type="entry name" value="Dynamin_M"/>
    <property type="match status" value="1"/>
</dbReference>
<dbReference type="GO" id="GO:0008017">
    <property type="term" value="F:microtubule binding"/>
    <property type="evidence" value="ECO:0007669"/>
    <property type="project" value="TreeGrafter"/>
</dbReference>
<dbReference type="PROSITE" id="PS51388">
    <property type="entry name" value="GED"/>
    <property type="match status" value="1"/>
</dbReference>
<dbReference type="AlphaFoldDB" id="A0AA38R8Z5"/>
<evidence type="ECO:0000256" key="4">
    <source>
        <dbReference type="SAM" id="MobiDB-lite"/>
    </source>
</evidence>
<dbReference type="Gene3D" id="3.40.50.300">
    <property type="entry name" value="P-loop containing nucleotide triphosphate hydrolases"/>
    <property type="match status" value="1"/>
</dbReference>
<dbReference type="EMBL" id="JANBVO010000080">
    <property type="protein sequence ID" value="KAJ9130724.1"/>
    <property type="molecule type" value="Genomic_DNA"/>
</dbReference>
<accession>A0AA38R8Z5</accession>